<organism evidence="1 2">
    <name type="scientific">Catharanthus roseus</name>
    <name type="common">Madagascar periwinkle</name>
    <name type="synonym">Vinca rosea</name>
    <dbReference type="NCBI Taxonomy" id="4058"/>
    <lineage>
        <taxon>Eukaryota</taxon>
        <taxon>Viridiplantae</taxon>
        <taxon>Streptophyta</taxon>
        <taxon>Embryophyta</taxon>
        <taxon>Tracheophyta</taxon>
        <taxon>Spermatophyta</taxon>
        <taxon>Magnoliopsida</taxon>
        <taxon>eudicotyledons</taxon>
        <taxon>Gunneridae</taxon>
        <taxon>Pentapetalae</taxon>
        <taxon>asterids</taxon>
        <taxon>lamiids</taxon>
        <taxon>Gentianales</taxon>
        <taxon>Apocynaceae</taxon>
        <taxon>Rauvolfioideae</taxon>
        <taxon>Vinceae</taxon>
        <taxon>Catharanthinae</taxon>
        <taxon>Catharanthus</taxon>
    </lineage>
</organism>
<sequence>MWVEVQEVDPLKMCLARSPRGVRHYSTAANIVEYCKRLVTQPPSGDNDVEINYFVSELVNNDEQTLFAADYLALKGILSLSCEEVLYLIKCKDPAHIPWIFNITTKFSPKDEERMLSAKSWAFN</sequence>
<reference evidence="2" key="1">
    <citation type="journal article" date="2023" name="Nat. Plants">
        <title>Single-cell RNA sequencing provides a high-resolution roadmap for understanding the multicellular compartmentation of specialized metabolism.</title>
        <authorList>
            <person name="Sun S."/>
            <person name="Shen X."/>
            <person name="Li Y."/>
            <person name="Li Y."/>
            <person name="Wang S."/>
            <person name="Li R."/>
            <person name="Zhang H."/>
            <person name="Shen G."/>
            <person name="Guo B."/>
            <person name="Wei J."/>
            <person name="Xu J."/>
            <person name="St-Pierre B."/>
            <person name="Chen S."/>
            <person name="Sun C."/>
        </authorList>
    </citation>
    <scope>NUCLEOTIDE SEQUENCE [LARGE SCALE GENOMIC DNA]</scope>
</reference>
<accession>A0ACC0BHD3</accession>
<evidence type="ECO:0000313" key="2">
    <source>
        <dbReference type="Proteomes" id="UP001060085"/>
    </source>
</evidence>
<evidence type="ECO:0000313" key="1">
    <source>
        <dbReference type="EMBL" id="KAI5672026.1"/>
    </source>
</evidence>
<protein>
    <submittedName>
        <fullName evidence="1">Uncharacterized protein</fullName>
    </submittedName>
</protein>
<dbReference type="EMBL" id="CM044703">
    <property type="protein sequence ID" value="KAI5672026.1"/>
    <property type="molecule type" value="Genomic_DNA"/>
</dbReference>
<comment type="caution">
    <text evidence="1">The sequence shown here is derived from an EMBL/GenBank/DDBJ whole genome shotgun (WGS) entry which is preliminary data.</text>
</comment>
<keyword evidence="2" id="KW-1185">Reference proteome</keyword>
<proteinExistence type="predicted"/>
<gene>
    <name evidence="1" type="ORF">M9H77_12390</name>
</gene>
<name>A0ACC0BHD3_CATRO</name>
<dbReference type="Proteomes" id="UP001060085">
    <property type="component" value="Linkage Group LG03"/>
</dbReference>